<dbReference type="GO" id="GO:0016747">
    <property type="term" value="F:acyltransferase activity, transferring groups other than amino-acyl groups"/>
    <property type="evidence" value="ECO:0007669"/>
    <property type="project" value="InterPro"/>
</dbReference>
<organism evidence="3 4">
    <name type="scientific">Parvularcula marina</name>
    <dbReference type="NCBI Taxonomy" id="2292771"/>
    <lineage>
        <taxon>Bacteria</taxon>
        <taxon>Pseudomonadati</taxon>
        <taxon>Pseudomonadota</taxon>
        <taxon>Alphaproteobacteria</taxon>
        <taxon>Parvularculales</taxon>
        <taxon>Parvularculaceae</taxon>
        <taxon>Parvularcula</taxon>
    </lineage>
</organism>
<evidence type="ECO:0000256" key="1">
    <source>
        <dbReference type="SAM" id="Phobius"/>
    </source>
</evidence>
<feature type="transmembrane region" description="Helical" evidence="1">
    <location>
        <begin position="231"/>
        <end position="250"/>
    </location>
</feature>
<name>A0A371RHY6_9PROT</name>
<protein>
    <submittedName>
        <fullName evidence="3">Acyltransferase</fullName>
    </submittedName>
</protein>
<dbReference type="EMBL" id="QUQO01000001">
    <property type="protein sequence ID" value="RFB05067.1"/>
    <property type="molecule type" value="Genomic_DNA"/>
</dbReference>
<keyword evidence="1" id="KW-0472">Membrane</keyword>
<dbReference type="Proteomes" id="UP000264589">
    <property type="component" value="Unassembled WGS sequence"/>
</dbReference>
<feature type="domain" description="Acyltransferase 3" evidence="2">
    <location>
        <begin position="5"/>
        <end position="306"/>
    </location>
</feature>
<sequence length="327" mass="37318">MFTRLAYFRFFLAMSVVVFHLWRPIAPQAGRVAVMMFFFISGYLIAKLLSEAYKDRAKAFITNRFLRIYPIYWACAIFAFVVVLTIPEVAKTTNGAMDLPKTASNLFGNLIIFGQQGNPQRFLPPSWSLHVELVWYVLLFILYTAVEKFRVPVLMSFMIMPFIWAWMSNAPYYGNWIASGYAFALGALRYEFKGKIPTIIEWAAVLALPVILFATPLLFDLKGGSPKDIWSWLNLWVGPYVLFMAFGFFLKSTKRSMMADWAGSLSYPVFLVHWPCAALATAMGAERWLERFLVGTIITLIVSALVVAFVEEPLKARRTAIRKWNAA</sequence>
<evidence type="ECO:0000313" key="3">
    <source>
        <dbReference type="EMBL" id="RFB05067.1"/>
    </source>
</evidence>
<feature type="transmembrane region" description="Helical" evidence="1">
    <location>
        <begin position="32"/>
        <end position="50"/>
    </location>
</feature>
<dbReference type="InterPro" id="IPR002656">
    <property type="entry name" value="Acyl_transf_3_dom"/>
</dbReference>
<proteinExistence type="predicted"/>
<evidence type="ECO:0000259" key="2">
    <source>
        <dbReference type="Pfam" id="PF01757"/>
    </source>
</evidence>
<keyword evidence="3" id="KW-0808">Transferase</keyword>
<feature type="transmembrane region" description="Helical" evidence="1">
    <location>
        <begin position="151"/>
        <end position="167"/>
    </location>
</feature>
<keyword evidence="1" id="KW-0812">Transmembrane</keyword>
<gene>
    <name evidence="3" type="ORF">DX908_07050</name>
</gene>
<dbReference type="OrthoDB" id="9796461at2"/>
<dbReference type="RefSeq" id="WP_116391698.1">
    <property type="nucleotide sequence ID" value="NZ_QUQO01000001.1"/>
</dbReference>
<keyword evidence="3" id="KW-0012">Acyltransferase</keyword>
<feature type="transmembrane region" description="Helical" evidence="1">
    <location>
        <begin position="7"/>
        <end position="26"/>
    </location>
</feature>
<feature type="transmembrane region" description="Helical" evidence="1">
    <location>
        <begin position="173"/>
        <end position="192"/>
    </location>
</feature>
<feature type="transmembrane region" description="Helical" evidence="1">
    <location>
        <begin position="71"/>
        <end position="90"/>
    </location>
</feature>
<dbReference type="AlphaFoldDB" id="A0A371RHY6"/>
<keyword evidence="1" id="KW-1133">Transmembrane helix</keyword>
<dbReference type="InParanoid" id="A0A371RHY6"/>
<keyword evidence="4" id="KW-1185">Reference proteome</keyword>
<feature type="transmembrane region" description="Helical" evidence="1">
    <location>
        <begin position="262"/>
        <end position="285"/>
    </location>
</feature>
<dbReference type="PANTHER" id="PTHR23028">
    <property type="entry name" value="ACETYLTRANSFERASE"/>
    <property type="match status" value="1"/>
</dbReference>
<feature type="transmembrane region" description="Helical" evidence="1">
    <location>
        <begin position="127"/>
        <end position="146"/>
    </location>
</feature>
<dbReference type="PANTHER" id="PTHR23028:SF131">
    <property type="entry name" value="BLR2367 PROTEIN"/>
    <property type="match status" value="1"/>
</dbReference>
<evidence type="ECO:0000313" key="4">
    <source>
        <dbReference type="Proteomes" id="UP000264589"/>
    </source>
</evidence>
<feature type="transmembrane region" description="Helical" evidence="1">
    <location>
        <begin position="199"/>
        <end position="219"/>
    </location>
</feature>
<dbReference type="InterPro" id="IPR050879">
    <property type="entry name" value="Acyltransferase_3"/>
</dbReference>
<reference evidence="3 4" key="1">
    <citation type="submission" date="2018-08" db="EMBL/GenBank/DDBJ databases">
        <title>Parvularcula sp. SM1705, isolated from surface water of the South Sea China.</title>
        <authorList>
            <person name="Sun L."/>
        </authorList>
    </citation>
    <scope>NUCLEOTIDE SEQUENCE [LARGE SCALE GENOMIC DNA]</scope>
    <source>
        <strain evidence="3 4">SM1705</strain>
    </source>
</reference>
<dbReference type="GO" id="GO:0016020">
    <property type="term" value="C:membrane"/>
    <property type="evidence" value="ECO:0007669"/>
    <property type="project" value="TreeGrafter"/>
</dbReference>
<feature type="transmembrane region" description="Helical" evidence="1">
    <location>
        <begin position="291"/>
        <end position="310"/>
    </location>
</feature>
<dbReference type="GO" id="GO:0000271">
    <property type="term" value="P:polysaccharide biosynthetic process"/>
    <property type="evidence" value="ECO:0007669"/>
    <property type="project" value="TreeGrafter"/>
</dbReference>
<accession>A0A371RHY6</accession>
<dbReference type="Pfam" id="PF01757">
    <property type="entry name" value="Acyl_transf_3"/>
    <property type="match status" value="1"/>
</dbReference>
<comment type="caution">
    <text evidence="3">The sequence shown here is derived from an EMBL/GenBank/DDBJ whole genome shotgun (WGS) entry which is preliminary data.</text>
</comment>